<dbReference type="AlphaFoldDB" id="A0A3P3Y590"/>
<gene>
    <name evidence="3" type="ORF">PLBR_LOCUS2543</name>
</gene>
<accession>A0A3P3Y590</accession>
<keyword evidence="2" id="KW-1133">Transmembrane helix</keyword>
<evidence type="ECO:0000313" key="4">
    <source>
        <dbReference type="Proteomes" id="UP000290189"/>
    </source>
</evidence>
<protein>
    <submittedName>
        <fullName evidence="3">Uncharacterized protein</fullName>
    </submittedName>
</protein>
<name>A0A3P3Y590_PLABS</name>
<feature type="transmembrane region" description="Helical" evidence="2">
    <location>
        <begin position="33"/>
        <end position="56"/>
    </location>
</feature>
<dbReference type="Proteomes" id="UP000290189">
    <property type="component" value="Unassembled WGS sequence"/>
</dbReference>
<evidence type="ECO:0000256" key="2">
    <source>
        <dbReference type="SAM" id="Phobius"/>
    </source>
</evidence>
<sequence>MSVTGRSPGSHDVRHRPMRSSIDLQSSKKPSSCWRTCCCIFLPIAVIAGALMAVYFPDTHPPATLSFVANGFVVTPRQVELYGECDLLLTNRNAYDFEIRPSIIRVSHNGALLRELETGTEVFPAGQRTTMKIPVSVSANVATMDVAASILYNCQLVDNAPVRIPLSTYRNIPCPPITGR</sequence>
<dbReference type="EMBL" id="OVEO01000004">
    <property type="protein sequence ID" value="SPQ95328.1"/>
    <property type="molecule type" value="Genomic_DNA"/>
</dbReference>
<evidence type="ECO:0000256" key="1">
    <source>
        <dbReference type="SAM" id="MobiDB-lite"/>
    </source>
</evidence>
<keyword evidence="2" id="KW-0472">Membrane</keyword>
<keyword evidence="3" id="KW-0496">Mitochondrion</keyword>
<keyword evidence="2" id="KW-0812">Transmembrane</keyword>
<evidence type="ECO:0000313" key="3">
    <source>
        <dbReference type="EMBL" id="SPQ95328.1"/>
    </source>
</evidence>
<geneLocation type="mitochondrion" evidence="3"/>
<reference evidence="3 4" key="1">
    <citation type="submission" date="2018-03" db="EMBL/GenBank/DDBJ databases">
        <authorList>
            <person name="Fogelqvist J."/>
        </authorList>
    </citation>
    <scope>NUCLEOTIDE SEQUENCE [LARGE SCALE GENOMIC DNA]</scope>
</reference>
<organism evidence="3 4">
    <name type="scientific">Plasmodiophora brassicae</name>
    <name type="common">Clubroot disease agent</name>
    <dbReference type="NCBI Taxonomy" id="37360"/>
    <lineage>
        <taxon>Eukaryota</taxon>
        <taxon>Sar</taxon>
        <taxon>Rhizaria</taxon>
        <taxon>Endomyxa</taxon>
        <taxon>Phytomyxea</taxon>
        <taxon>Plasmodiophorida</taxon>
        <taxon>Plasmodiophoridae</taxon>
        <taxon>Plasmodiophora</taxon>
    </lineage>
</organism>
<proteinExistence type="predicted"/>
<feature type="region of interest" description="Disordered" evidence="1">
    <location>
        <begin position="1"/>
        <end position="30"/>
    </location>
</feature>